<reference evidence="1" key="1">
    <citation type="submission" date="2021-02" db="EMBL/GenBank/DDBJ databases">
        <authorList>
            <consortium name="DOE Joint Genome Institute"/>
            <person name="Ahrendt S."/>
            <person name="Looney B.P."/>
            <person name="Miyauchi S."/>
            <person name="Morin E."/>
            <person name="Drula E."/>
            <person name="Courty P.E."/>
            <person name="Chicoki N."/>
            <person name="Fauchery L."/>
            <person name="Kohler A."/>
            <person name="Kuo A."/>
            <person name="Labutti K."/>
            <person name="Pangilinan J."/>
            <person name="Lipzen A."/>
            <person name="Riley R."/>
            <person name="Andreopoulos W."/>
            <person name="He G."/>
            <person name="Johnson J."/>
            <person name="Barry K.W."/>
            <person name="Grigoriev I.V."/>
            <person name="Nagy L."/>
            <person name="Hibbett D."/>
            <person name="Henrissat B."/>
            <person name="Matheny P.B."/>
            <person name="Labbe J."/>
            <person name="Martin F."/>
        </authorList>
    </citation>
    <scope>NUCLEOTIDE SEQUENCE</scope>
    <source>
        <strain evidence="1">EC-137</strain>
    </source>
</reference>
<evidence type="ECO:0000313" key="2">
    <source>
        <dbReference type="Proteomes" id="UP000814128"/>
    </source>
</evidence>
<organism evidence="1 2">
    <name type="scientific">Vararia minispora EC-137</name>
    <dbReference type="NCBI Taxonomy" id="1314806"/>
    <lineage>
        <taxon>Eukaryota</taxon>
        <taxon>Fungi</taxon>
        <taxon>Dikarya</taxon>
        <taxon>Basidiomycota</taxon>
        <taxon>Agaricomycotina</taxon>
        <taxon>Agaricomycetes</taxon>
        <taxon>Russulales</taxon>
        <taxon>Lachnocladiaceae</taxon>
        <taxon>Vararia</taxon>
    </lineage>
</organism>
<protein>
    <submittedName>
        <fullName evidence="1">Uncharacterized protein</fullName>
    </submittedName>
</protein>
<reference evidence="1" key="2">
    <citation type="journal article" date="2022" name="New Phytol.">
        <title>Evolutionary transition to the ectomycorrhizal habit in the genomes of a hyperdiverse lineage of mushroom-forming fungi.</title>
        <authorList>
            <person name="Looney B."/>
            <person name="Miyauchi S."/>
            <person name="Morin E."/>
            <person name="Drula E."/>
            <person name="Courty P.E."/>
            <person name="Kohler A."/>
            <person name="Kuo A."/>
            <person name="LaButti K."/>
            <person name="Pangilinan J."/>
            <person name="Lipzen A."/>
            <person name="Riley R."/>
            <person name="Andreopoulos W."/>
            <person name="He G."/>
            <person name="Johnson J."/>
            <person name="Nolan M."/>
            <person name="Tritt A."/>
            <person name="Barry K.W."/>
            <person name="Grigoriev I.V."/>
            <person name="Nagy L.G."/>
            <person name="Hibbett D."/>
            <person name="Henrissat B."/>
            <person name="Matheny P.B."/>
            <person name="Labbe J."/>
            <person name="Martin F.M."/>
        </authorList>
    </citation>
    <scope>NUCLEOTIDE SEQUENCE</scope>
    <source>
        <strain evidence="1">EC-137</strain>
    </source>
</reference>
<dbReference type="Proteomes" id="UP000814128">
    <property type="component" value="Unassembled WGS sequence"/>
</dbReference>
<evidence type="ECO:0000313" key="1">
    <source>
        <dbReference type="EMBL" id="KAI0027274.1"/>
    </source>
</evidence>
<comment type="caution">
    <text evidence="1">The sequence shown here is derived from an EMBL/GenBank/DDBJ whole genome shotgun (WGS) entry which is preliminary data.</text>
</comment>
<gene>
    <name evidence="1" type="ORF">K488DRAFT_74669</name>
</gene>
<dbReference type="EMBL" id="MU273945">
    <property type="protein sequence ID" value="KAI0027274.1"/>
    <property type="molecule type" value="Genomic_DNA"/>
</dbReference>
<sequence>MSPPANPADPASPLQDPTLHHLAISTHSDEPGVLQTRDDRAALPASGDRLLLPNEAIQRPWHILGFQLLRWPISSILFSLWHRQRARCLPPTLCASICRAYDRLEERRNTHDSCPLETLEEYITEQNSGTPLGPIVTPSYIRRQLYSLLTHLSNPPSATLLLSMS</sequence>
<proteinExistence type="predicted"/>
<accession>A0ACB8Q681</accession>
<keyword evidence="2" id="KW-1185">Reference proteome</keyword>
<name>A0ACB8Q681_9AGAM</name>